<proteinExistence type="predicted"/>
<dbReference type="Proteomes" id="UP000593734">
    <property type="component" value="Segment"/>
</dbReference>
<dbReference type="EMBL" id="MT774401">
    <property type="protein sequence ID" value="QOR57229.1"/>
    <property type="molecule type" value="Genomic_DNA"/>
</dbReference>
<name>A0A7M1RU49_9CAUD</name>
<sequence>MEIVQYVRWTEPGERERLQEVMQQCSGEMEFRKKVASEFNISPMDAAVVVKRFKNEFIKILKTKGLC</sequence>
<dbReference type="RefSeq" id="YP_010112681.1">
    <property type="nucleotide sequence ID" value="NC_055894.1"/>
</dbReference>
<organism evidence="1 2">
    <name type="scientific">uncultured phage cr6_1</name>
    <dbReference type="NCBI Taxonomy" id="2772085"/>
    <lineage>
        <taxon>Viruses</taxon>
        <taxon>Duplodnaviria</taxon>
        <taxon>Heunggongvirae</taxon>
        <taxon>Uroviricota</taxon>
        <taxon>Caudoviricetes</taxon>
        <taxon>Crassvirales</taxon>
        <taxon>Suoliviridae</taxon>
        <taxon>Bearivirinae</taxon>
        <taxon>Afonbuvirus</taxon>
        <taxon>Afonbuvirus faecalis</taxon>
    </lineage>
</organism>
<accession>A0A7M1RU49</accession>
<reference evidence="1 2" key="1">
    <citation type="submission" date="2020-07" db="EMBL/GenBank/DDBJ databases">
        <title>Taxonomic proposal: Crassvirales, a new order of highly abundant and diverse bacterial viruses.</title>
        <authorList>
            <person name="Shkoporov A.N."/>
            <person name="Stockdale S.R."/>
            <person name="Guerin E."/>
            <person name="Ross R.P."/>
            <person name="Hill C."/>
        </authorList>
    </citation>
    <scope>NUCLEOTIDE SEQUENCE [LARGE SCALE GENOMIC DNA]</scope>
</reference>
<dbReference type="GeneID" id="65131161"/>
<evidence type="ECO:0000313" key="2">
    <source>
        <dbReference type="Proteomes" id="UP000593734"/>
    </source>
</evidence>
<protein>
    <submittedName>
        <fullName evidence="1">Uncharacterized protein</fullName>
    </submittedName>
</protein>
<evidence type="ECO:0000313" key="1">
    <source>
        <dbReference type="EMBL" id="QOR57229.1"/>
    </source>
</evidence>
<keyword evidence="2" id="KW-1185">Reference proteome</keyword>
<dbReference type="KEGG" id="vg:65131161"/>